<gene>
    <name evidence="9" type="primary">HERC4</name>
    <name evidence="9" type="ORF">SK128_006069</name>
</gene>
<evidence type="ECO:0000256" key="2">
    <source>
        <dbReference type="ARBA" id="ARBA00022490"/>
    </source>
</evidence>
<dbReference type="SUPFAM" id="SSF56204">
    <property type="entry name" value="Hect, E3 ligase catalytic domain"/>
    <property type="match status" value="1"/>
</dbReference>
<feature type="repeat" description="RCC1" evidence="7">
    <location>
        <begin position="283"/>
        <end position="334"/>
    </location>
</feature>
<evidence type="ECO:0000313" key="10">
    <source>
        <dbReference type="Proteomes" id="UP001381693"/>
    </source>
</evidence>
<evidence type="ECO:0000256" key="7">
    <source>
        <dbReference type="PROSITE-ProRule" id="PRU00235"/>
    </source>
</evidence>
<dbReference type="Pfam" id="PF00632">
    <property type="entry name" value="HECT"/>
    <property type="match status" value="1"/>
</dbReference>
<organism evidence="9 10">
    <name type="scientific">Halocaridina rubra</name>
    <name type="common">Hawaiian red shrimp</name>
    <dbReference type="NCBI Taxonomy" id="373956"/>
    <lineage>
        <taxon>Eukaryota</taxon>
        <taxon>Metazoa</taxon>
        <taxon>Ecdysozoa</taxon>
        <taxon>Arthropoda</taxon>
        <taxon>Crustacea</taxon>
        <taxon>Multicrustacea</taxon>
        <taxon>Malacostraca</taxon>
        <taxon>Eumalacostraca</taxon>
        <taxon>Eucarida</taxon>
        <taxon>Decapoda</taxon>
        <taxon>Pleocyemata</taxon>
        <taxon>Caridea</taxon>
        <taxon>Atyoidea</taxon>
        <taxon>Atyidae</taxon>
        <taxon>Halocaridina</taxon>
    </lineage>
</organism>
<dbReference type="InterPro" id="IPR009091">
    <property type="entry name" value="RCC1/BLIP-II"/>
</dbReference>
<dbReference type="FunFam" id="3.30.2160.10:FF:000004">
    <property type="entry name" value="probable E3 ubiquitin-protein ligase HERC4 isoform X1"/>
    <property type="match status" value="1"/>
</dbReference>
<dbReference type="PANTHER" id="PTHR45622">
    <property type="entry name" value="UBIQUITIN-PROTEIN LIGASE E3A-RELATED"/>
    <property type="match status" value="1"/>
</dbReference>
<keyword evidence="5 6" id="KW-0833">Ubl conjugation pathway</keyword>
<dbReference type="InterPro" id="IPR051709">
    <property type="entry name" value="Ub-ligase/GTPase-reg"/>
</dbReference>
<dbReference type="EC" id="2.3.2.26" evidence="9"/>
<protein>
    <submittedName>
        <fullName evidence="9">E3 ubiquitin-protein ligase herc4</fullName>
        <ecNumber evidence="9">2.3.2.26</ecNumber>
    </submittedName>
</protein>
<keyword evidence="2" id="KW-0963">Cytoplasm</keyword>
<keyword evidence="4" id="KW-0677">Repeat</keyword>
<evidence type="ECO:0000256" key="4">
    <source>
        <dbReference type="ARBA" id="ARBA00022737"/>
    </source>
</evidence>
<feature type="repeat" description="RCC1" evidence="7">
    <location>
        <begin position="16"/>
        <end position="69"/>
    </location>
</feature>
<evidence type="ECO:0000256" key="5">
    <source>
        <dbReference type="ARBA" id="ARBA00022786"/>
    </source>
</evidence>
<feature type="repeat" description="RCC1" evidence="7">
    <location>
        <begin position="226"/>
        <end position="282"/>
    </location>
</feature>
<keyword evidence="9" id="KW-0012">Acyltransferase</keyword>
<evidence type="ECO:0000256" key="3">
    <source>
        <dbReference type="ARBA" id="ARBA00022679"/>
    </source>
</evidence>
<reference evidence="9 10" key="1">
    <citation type="submission" date="2023-11" db="EMBL/GenBank/DDBJ databases">
        <title>Halocaridina rubra genome assembly.</title>
        <authorList>
            <person name="Smith C."/>
        </authorList>
    </citation>
    <scope>NUCLEOTIDE SEQUENCE [LARGE SCALE GENOMIC DNA]</scope>
    <source>
        <strain evidence="9">EP-1</strain>
        <tissue evidence="9">Whole</tissue>
    </source>
</reference>
<dbReference type="SUPFAM" id="SSF50985">
    <property type="entry name" value="RCC1/BLIP-II"/>
    <property type="match status" value="1"/>
</dbReference>
<feature type="repeat" description="RCC1" evidence="7">
    <location>
        <begin position="120"/>
        <end position="172"/>
    </location>
</feature>
<dbReference type="InterPro" id="IPR000569">
    <property type="entry name" value="HECT_dom"/>
</dbReference>
<dbReference type="Proteomes" id="UP001381693">
    <property type="component" value="Unassembled WGS sequence"/>
</dbReference>
<keyword evidence="3 9" id="KW-0808">Transferase</keyword>
<dbReference type="InterPro" id="IPR058923">
    <property type="entry name" value="RCC1-like_dom"/>
</dbReference>
<dbReference type="EMBL" id="JAXCGZ010007558">
    <property type="protein sequence ID" value="KAK7079242.1"/>
    <property type="molecule type" value="Genomic_DNA"/>
</dbReference>
<feature type="repeat" description="RCC1" evidence="7">
    <location>
        <begin position="173"/>
        <end position="225"/>
    </location>
</feature>
<accession>A0AAN8X7N0</accession>
<dbReference type="InterPro" id="IPR035983">
    <property type="entry name" value="Hect_E3_ubiquitin_ligase"/>
</dbReference>
<comment type="subcellular location">
    <subcellularLocation>
        <location evidence="1">Cytoplasm</location>
    </subcellularLocation>
</comment>
<name>A0AAN8X7N0_HALRR</name>
<evidence type="ECO:0000256" key="1">
    <source>
        <dbReference type="ARBA" id="ARBA00004496"/>
    </source>
</evidence>
<evidence type="ECO:0000313" key="9">
    <source>
        <dbReference type="EMBL" id="KAK7079242.1"/>
    </source>
</evidence>
<dbReference type="PRINTS" id="PR00633">
    <property type="entry name" value="RCCNDNSATION"/>
</dbReference>
<keyword evidence="10" id="KW-1185">Reference proteome</keyword>
<sequence length="1065" mass="118581">SSSSDSPVDIGVCPEFSMYCWGSTSNGELGMGAPEVEQLILPTFMDFSKSWNIKQVASGLTHTLFLTEEGIVYSCGNNEGGQLGHNKITRKPEHIDQLENYTIANIAVGDQHSVAVTSWGLVYAWGENGFGQLGLNTTESHTDLPKLVKSLARVQIVQVACGSNHTLALSSSGELYSWGLNSLGQLGLGHRESPQREPTLIKCLIGVPLVHIIAGGQHSAALTQAGYLLTWGSNKQGQLGYSSKNDENSSHTPSVVPNLATYSEPILHVATGEGHTAVIDAQGKLWTFGYGRYGQLGHGSNNDGHVPRTVLDLVGSKVSQVACGRCHTLVYVPSQGQAYAFGQGMSGQLGIKTPCNRNLPQVVLGPWCSPGGVSLIKVDSDGETSLPKLYIKRIYAGGDSSLATVTKEPVASENIDNSTLQLPFGVEETQIDKMLSIGEGDMIDDDLFTYMETAFGSLSCWNRSFLNKNAPKHTHGVDFRVAEEYMAKLGRLPRESITEVVQNAIIQAVNQLPQHPKTNDCLRCFIILPLYQSFFDSCHIYKLQMPFAEALLDLDENVGSLFKMWMLHLPVDYMMQLLKVYKNVIVSMIKRAKHSSADMDRRALLSSLKILALLHQENLKHGAKAARISYEAFYVAEIAEKIDIRRDYLNWISSKMRPFGMSDSTISFCEYPFLFDAQAKTLLLRCDATRQMQGAMQEAFLNSSPMLWLLDPAQVQFLNLSIRRDHIVEDTVKQLLFHGVTEFKRPLKVHFIGEEAEDAGGVRKEFFLLLLREILNPDFGMFMQYSETNAIWFKEGSLEQASEYSLIGIVCGLAIYNFTIINLPFPLVLYKKLLGDSIVLDDLADLDPSLTRSLHQLLEYDKDDVEEIFCLNFTVTQDFFGVMKTIPLKENGDSIPVTAGNKQEYVDLLVDYKLNKSIDAQYEAFHQGFYKVCGGIVLKLFQPIELMSLVTGNENYDWAELESTAEYKGEYYADHPVIKIFWEVFHELTLEQKKQFLMFLTGTDRIPILGMKALKVTIQSTADTAYLPVAHTCIAQLDLPVYSTKEKLRYKLLQAIQQSEGFGLV</sequence>
<dbReference type="PROSITE" id="PS50237">
    <property type="entry name" value="HECT"/>
    <property type="match status" value="1"/>
</dbReference>
<dbReference type="Pfam" id="PF25390">
    <property type="entry name" value="WD40_RLD"/>
    <property type="match status" value="1"/>
</dbReference>
<comment type="caution">
    <text evidence="9">The sequence shown here is derived from an EMBL/GenBank/DDBJ whole genome shotgun (WGS) entry which is preliminary data.</text>
</comment>
<feature type="domain" description="HECT" evidence="8">
    <location>
        <begin position="739"/>
        <end position="1065"/>
    </location>
</feature>
<dbReference type="GO" id="GO:0009966">
    <property type="term" value="P:regulation of signal transduction"/>
    <property type="evidence" value="ECO:0007669"/>
    <property type="project" value="UniProtKB-ARBA"/>
</dbReference>
<feature type="repeat" description="RCC1" evidence="7">
    <location>
        <begin position="70"/>
        <end position="119"/>
    </location>
</feature>
<dbReference type="Gene3D" id="3.30.2160.10">
    <property type="entry name" value="Hect, E3 ligase catalytic domain"/>
    <property type="match status" value="1"/>
</dbReference>
<dbReference type="PROSITE" id="PS50012">
    <property type="entry name" value="RCC1_3"/>
    <property type="match status" value="7"/>
</dbReference>
<proteinExistence type="predicted"/>
<dbReference type="CDD" id="cd00078">
    <property type="entry name" value="HECTc"/>
    <property type="match status" value="1"/>
</dbReference>
<dbReference type="Gene3D" id="3.30.2410.10">
    <property type="entry name" value="Hect, E3 ligase catalytic domain"/>
    <property type="match status" value="1"/>
</dbReference>
<dbReference type="GO" id="GO:0005737">
    <property type="term" value="C:cytoplasm"/>
    <property type="evidence" value="ECO:0007669"/>
    <property type="project" value="UniProtKB-SubCell"/>
</dbReference>
<dbReference type="AlphaFoldDB" id="A0AAN8X7N0"/>
<dbReference type="SMART" id="SM00119">
    <property type="entry name" value="HECTc"/>
    <property type="match status" value="1"/>
</dbReference>
<dbReference type="Gene3D" id="3.90.1750.10">
    <property type="entry name" value="Hect, E3 ligase catalytic domains"/>
    <property type="match status" value="1"/>
</dbReference>
<dbReference type="InterPro" id="IPR000408">
    <property type="entry name" value="Reg_chr_condens"/>
</dbReference>
<dbReference type="FunFam" id="3.30.2410.10:FF:000003">
    <property type="entry name" value="probable E3 ubiquitin-protein ligase HERC4 isoform X1"/>
    <property type="match status" value="1"/>
</dbReference>
<evidence type="ECO:0000256" key="6">
    <source>
        <dbReference type="PROSITE-ProRule" id="PRU00104"/>
    </source>
</evidence>
<dbReference type="GO" id="GO:0061630">
    <property type="term" value="F:ubiquitin protein ligase activity"/>
    <property type="evidence" value="ECO:0007669"/>
    <property type="project" value="UniProtKB-EC"/>
</dbReference>
<dbReference type="Gene3D" id="2.130.10.30">
    <property type="entry name" value="Regulator of chromosome condensation 1/beta-lactamase-inhibitor protein II"/>
    <property type="match status" value="2"/>
</dbReference>
<dbReference type="PANTHER" id="PTHR45622:SF76">
    <property type="entry name" value="HECT AND RLD DOMAIN CONTAINING E3 UBIQUITIN LIGASE 4, ISOFORM C"/>
    <property type="match status" value="1"/>
</dbReference>
<feature type="active site" description="Glycyl thioester intermediate" evidence="6">
    <location>
        <position position="1033"/>
    </location>
</feature>
<dbReference type="PROSITE" id="PS00626">
    <property type="entry name" value="RCC1_2"/>
    <property type="match status" value="2"/>
</dbReference>
<evidence type="ECO:0000259" key="8">
    <source>
        <dbReference type="PROSITE" id="PS50237"/>
    </source>
</evidence>
<feature type="repeat" description="RCC1" evidence="7">
    <location>
        <begin position="336"/>
        <end position="407"/>
    </location>
</feature>
<feature type="non-terminal residue" evidence="9">
    <location>
        <position position="1"/>
    </location>
</feature>